<dbReference type="Proteomes" id="UP001431019">
    <property type="component" value="Unassembled WGS sequence"/>
</dbReference>
<dbReference type="RefSeq" id="WP_230507421.1">
    <property type="nucleotide sequence ID" value="NZ_JAJITD010000001.1"/>
</dbReference>
<evidence type="ECO:0000259" key="2">
    <source>
        <dbReference type="Pfam" id="PF13340"/>
    </source>
</evidence>
<evidence type="ECO:0000256" key="1">
    <source>
        <dbReference type="SAM" id="MobiDB-lite"/>
    </source>
</evidence>
<dbReference type="InterPro" id="IPR052909">
    <property type="entry name" value="Transposase_6_like"/>
</dbReference>
<dbReference type="PANTHER" id="PTHR46637:SF1">
    <property type="entry name" value="BLL5188 PROTEIN"/>
    <property type="match status" value="1"/>
</dbReference>
<dbReference type="InterPro" id="IPR025161">
    <property type="entry name" value="IS402-like_dom"/>
</dbReference>
<sequence length="158" mass="17495">MNPYREMTEEQWLSVEPLLPELQPRRETRGRPLADTRAVLNGVLWVMQSGASWSSMPRRYPSYQTCHRRFKAWSDAGVLRRVVEQLLGGASADLCDSMAARMRTRVSARPKRKVGVRAPVPLQVESAPQVESAVRKPASAALQSGSPSAPAESIRQAA</sequence>
<evidence type="ECO:0000313" key="3">
    <source>
        <dbReference type="EMBL" id="MCC8391160.1"/>
    </source>
</evidence>
<evidence type="ECO:0000313" key="4">
    <source>
        <dbReference type="Proteomes" id="UP001431019"/>
    </source>
</evidence>
<name>A0ABS8JMM6_9BURK</name>
<reference evidence="3 4" key="1">
    <citation type="submission" date="2021-11" db="EMBL/GenBank/DDBJ databases">
        <authorList>
            <person name="Oh E.-T."/>
            <person name="Kim S.-B."/>
        </authorList>
    </citation>
    <scope>NUCLEOTIDE SEQUENCE [LARGE SCALE GENOMIC DNA]</scope>
    <source>
        <strain evidence="3 4">MMS20-SJTR3</strain>
    </source>
</reference>
<dbReference type="PANTHER" id="PTHR46637">
    <property type="entry name" value="TIS1421-TRANSPOSASE PROTEIN A"/>
    <property type="match status" value="1"/>
</dbReference>
<proteinExistence type="predicted"/>
<protein>
    <submittedName>
        <fullName evidence="3">Transposase</fullName>
    </submittedName>
</protein>
<feature type="domain" description="Insertion element IS402-like" evidence="2">
    <location>
        <begin position="7"/>
        <end position="82"/>
    </location>
</feature>
<dbReference type="EMBL" id="JAJITD010000001">
    <property type="protein sequence ID" value="MCC8391160.1"/>
    <property type="molecule type" value="Genomic_DNA"/>
</dbReference>
<organism evidence="3 4">
    <name type="scientific">Paraburkholderia sejongensis</name>
    <dbReference type="NCBI Taxonomy" id="2886946"/>
    <lineage>
        <taxon>Bacteria</taxon>
        <taxon>Pseudomonadati</taxon>
        <taxon>Pseudomonadota</taxon>
        <taxon>Betaproteobacteria</taxon>
        <taxon>Burkholderiales</taxon>
        <taxon>Burkholderiaceae</taxon>
        <taxon>Paraburkholderia</taxon>
    </lineage>
</organism>
<comment type="caution">
    <text evidence="3">The sequence shown here is derived from an EMBL/GenBank/DDBJ whole genome shotgun (WGS) entry which is preliminary data.</text>
</comment>
<gene>
    <name evidence="3" type="ORF">LJ656_01035</name>
</gene>
<accession>A0ABS8JMM6</accession>
<keyword evidence="4" id="KW-1185">Reference proteome</keyword>
<feature type="region of interest" description="Disordered" evidence="1">
    <location>
        <begin position="119"/>
        <end position="158"/>
    </location>
</feature>
<dbReference type="Pfam" id="PF13340">
    <property type="entry name" value="DUF4096"/>
    <property type="match status" value="1"/>
</dbReference>